<accession>A0A091BKE4</accession>
<proteinExistence type="predicted"/>
<dbReference type="Gene3D" id="3.60.15.10">
    <property type="entry name" value="Ribonuclease Z/Hydroxyacylglutathione hydrolase-like"/>
    <property type="match status" value="1"/>
</dbReference>
<dbReference type="PANTHER" id="PTHR43041:SF1">
    <property type="entry name" value="METALLO-BETA-LACTAMASE DOMAIN-CONTAINING PROTEIN"/>
    <property type="match status" value="1"/>
</dbReference>
<dbReference type="AlphaFoldDB" id="A0A091BKE4"/>
<gene>
    <name evidence="2" type="ORF">N790_13335</name>
</gene>
<reference evidence="2 3" key="1">
    <citation type="submission" date="2013-09" db="EMBL/GenBank/DDBJ databases">
        <title>Genome sequencing of Arenimonas malthae.</title>
        <authorList>
            <person name="Chen F."/>
            <person name="Wang G."/>
        </authorList>
    </citation>
    <scope>NUCLEOTIDE SEQUENCE [LARGE SCALE GENOMIC DNA]</scope>
    <source>
        <strain evidence="2 3">CC-JY-1</strain>
    </source>
</reference>
<dbReference type="InterPro" id="IPR045761">
    <property type="entry name" value="ODP_dom"/>
</dbReference>
<dbReference type="eggNOG" id="COG0426">
    <property type="taxonomic scope" value="Bacteria"/>
</dbReference>
<dbReference type="Proteomes" id="UP000029392">
    <property type="component" value="Unassembled WGS sequence"/>
</dbReference>
<evidence type="ECO:0000313" key="2">
    <source>
        <dbReference type="EMBL" id="KFN51962.1"/>
    </source>
</evidence>
<evidence type="ECO:0000259" key="1">
    <source>
        <dbReference type="SMART" id="SM00849"/>
    </source>
</evidence>
<dbReference type="RefSeq" id="WP_043800125.1">
    <property type="nucleotide sequence ID" value="NZ_AVCH01000019.1"/>
</dbReference>
<keyword evidence="3" id="KW-1185">Reference proteome</keyword>
<dbReference type="InterPro" id="IPR001279">
    <property type="entry name" value="Metallo-B-lactamas"/>
</dbReference>
<dbReference type="PANTHER" id="PTHR43041">
    <property type="entry name" value="HYDROLASE, METALLO-BETA-LACTAMASE SUPERFAMILY"/>
    <property type="match status" value="1"/>
</dbReference>
<sequence>MPTVLFERDDHRVVVFNDLVRGDDGVQANQFLVQHGNQSALVDPGGALLYTPLTLALSRYLQPKDLTYILASHQDPDIIGAVDRWLMYTGATVVCSKLWGRFVPHSVPHYQKNAGVDRYLLLDDDGGLVPMGGTDLLALPAHFLHSVGNFSFYDPTSRILLSGDVGSSLVPSGAPYEPVENFGPHSKTMLGFHRRYMASRRVARLWVAMVRELDPEWIVPQHGLPMRGAAIGDFLSWLENLDCGTDLLGPADYRIPRRSAA</sequence>
<name>A0A091BKE4_9GAMM</name>
<dbReference type="EMBL" id="AVCH01000019">
    <property type="protein sequence ID" value="KFN51962.1"/>
    <property type="molecule type" value="Genomic_DNA"/>
</dbReference>
<protein>
    <recommendedName>
        <fullName evidence="1">Metallo-beta-lactamase domain-containing protein</fullName>
    </recommendedName>
</protein>
<dbReference type="InterPro" id="IPR036866">
    <property type="entry name" value="RibonucZ/Hydroxyglut_hydro"/>
</dbReference>
<dbReference type="SUPFAM" id="SSF56281">
    <property type="entry name" value="Metallo-hydrolase/oxidoreductase"/>
    <property type="match status" value="1"/>
</dbReference>
<dbReference type="PATRIC" id="fig|1384054.3.peg.378"/>
<feature type="domain" description="Metallo-beta-lactamase" evidence="1">
    <location>
        <begin position="27"/>
        <end position="222"/>
    </location>
</feature>
<dbReference type="OrthoDB" id="9812260at2"/>
<dbReference type="Pfam" id="PF19583">
    <property type="entry name" value="ODP"/>
    <property type="match status" value="1"/>
</dbReference>
<dbReference type="SMART" id="SM00849">
    <property type="entry name" value="Lactamase_B"/>
    <property type="match status" value="1"/>
</dbReference>
<evidence type="ECO:0000313" key="3">
    <source>
        <dbReference type="Proteomes" id="UP000029392"/>
    </source>
</evidence>
<dbReference type="STRING" id="1384054.N790_13335"/>
<organism evidence="2 3">
    <name type="scientific">Arenimonas malthae CC-JY-1</name>
    <dbReference type="NCBI Taxonomy" id="1384054"/>
    <lineage>
        <taxon>Bacteria</taxon>
        <taxon>Pseudomonadati</taxon>
        <taxon>Pseudomonadota</taxon>
        <taxon>Gammaproteobacteria</taxon>
        <taxon>Lysobacterales</taxon>
        <taxon>Lysobacteraceae</taxon>
        <taxon>Arenimonas</taxon>
    </lineage>
</organism>
<dbReference type="CDD" id="cd07709">
    <property type="entry name" value="flavodiiron_proteins_MBL-fold"/>
    <property type="match status" value="1"/>
</dbReference>
<comment type="caution">
    <text evidence="2">The sequence shown here is derived from an EMBL/GenBank/DDBJ whole genome shotgun (WGS) entry which is preliminary data.</text>
</comment>